<dbReference type="Pfam" id="PF01026">
    <property type="entry name" value="TatD_DNase"/>
    <property type="match status" value="1"/>
</dbReference>
<keyword evidence="2" id="KW-1185">Reference proteome</keyword>
<dbReference type="PIRSF" id="PIRSF005902">
    <property type="entry name" value="DNase_TatD"/>
    <property type="match status" value="1"/>
</dbReference>
<evidence type="ECO:0000313" key="2">
    <source>
        <dbReference type="Proteomes" id="UP001600894"/>
    </source>
</evidence>
<dbReference type="PANTHER" id="PTHR46124:SF2">
    <property type="entry name" value="D-AMINOACYL-TRNA DEACYLASE"/>
    <property type="match status" value="1"/>
</dbReference>
<gene>
    <name evidence="1" type="ORF">F130042H8_34930</name>
</gene>
<dbReference type="Proteomes" id="UP001600894">
    <property type="component" value="Unassembled WGS sequence"/>
</dbReference>
<reference evidence="1 2" key="1">
    <citation type="submission" date="2024-04" db="EMBL/GenBank/DDBJ databases">
        <title>Defined microbial consortia suppress multidrug-resistant proinflammatory Enterobacteriaceae via ecological control.</title>
        <authorList>
            <person name="Furuichi M."/>
            <person name="Kawaguchi T."/>
            <person name="Pust M."/>
            <person name="Yasuma K."/>
            <person name="Plichta D."/>
            <person name="Hasegawa N."/>
            <person name="Ohya T."/>
            <person name="Bhattarai S."/>
            <person name="Sasajima S."/>
            <person name="Aoto Y."/>
            <person name="Tuganbaev T."/>
            <person name="Yaginuma M."/>
            <person name="Ueda M."/>
            <person name="Okahashi N."/>
            <person name="Amafuji K."/>
            <person name="Kiridooshi Y."/>
            <person name="Sugita K."/>
            <person name="Strazar M."/>
            <person name="Skelly A."/>
            <person name="Suda W."/>
            <person name="Hattori M."/>
            <person name="Nakamoto N."/>
            <person name="Caballero S."/>
            <person name="Norman J."/>
            <person name="Olle B."/>
            <person name="Tanoue T."/>
            <person name="Arita M."/>
            <person name="Bucci V."/>
            <person name="Atarashi K."/>
            <person name="Xavier R."/>
            <person name="Honda K."/>
        </authorList>
    </citation>
    <scope>NUCLEOTIDE SEQUENCE [LARGE SCALE GENOMIC DNA]</scope>
    <source>
        <strain evidence="2">f13</strain>
    </source>
</reference>
<dbReference type="SUPFAM" id="SSF51556">
    <property type="entry name" value="Metallo-dependent hydrolases"/>
    <property type="match status" value="1"/>
</dbReference>
<protein>
    <submittedName>
        <fullName evidence="1">TatD family hydrolase</fullName>
    </submittedName>
</protein>
<comment type="caution">
    <text evidence="1">The sequence shown here is derived from an EMBL/GenBank/DDBJ whole genome shotgun (WGS) entry which is preliminary data.</text>
</comment>
<dbReference type="PANTHER" id="PTHR46124">
    <property type="entry name" value="D-AMINOACYL-TRNA DEACYLASE"/>
    <property type="match status" value="1"/>
</dbReference>
<evidence type="ECO:0000313" key="1">
    <source>
        <dbReference type="EMBL" id="GAA6270433.1"/>
    </source>
</evidence>
<dbReference type="Gene3D" id="3.20.20.140">
    <property type="entry name" value="Metal-dependent hydrolases"/>
    <property type="match status" value="1"/>
</dbReference>
<proteinExistence type="predicted"/>
<name>A0ABQ0B2D1_9FIRM</name>
<sequence>MTAVQRGHIVVTDAHAHTGTKEETRERIRDGIMTMICAGEPEDAKRLDEILKWPGAIQALIPAAGLHPWNSGKASVEDMMPFMEKYPVIGEIGMDTLWCDVPVKVQREAFERQLAFAMEQKKPAVLHTKAQEKEIARILRDYPNRYLVHWYSCSRFLDEYLEQDCYVSIGPDVVWNPAVQEAARRVPKNRILAETDGLGAVEWALKEGEKMGIKNTLPSAAPVRPVGASLEQTIKCSAGLRGMDPADLAIRIRENMIRFLSNGIASS</sequence>
<dbReference type="InterPro" id="IPR001130">
    <property type="entry name" value="TatD-like"/>
</dbReference>
<organism evidence="1 2">
    <name type="scientific">Enterocloster alcoholdehydrogenati</name>
    <dbReference type="NCBI Taxonomy" id="2547410"/>
    <lineage>
        <taxon>Bacteria</taxon>
        <taxon>Bacillati</taxon>
        <taxon>Bacillota</taxon>
        <taxon>Clostridia</taxon>
        <taxon>Lachnospirales</taxon>
        <taxon>Lachnospiraceae</taxon>
        <taxon>Enterocloster</taxon>
    </lineage>
</organism>
<keyword evidence="1" id="KW-0378">Hydrolase</keyword>
<dbReference type="RefSeq" id="WP_176254851.1">
    <property type="nucleotide sequence ID" value="NZ_BAABXL010000001.1"/>
</dbReference>
<dbReference type="GO" id="GO:0016787">
    <property type="term" value="F:hydrolase activity"/>
    <property type="evidence" value="ECO:0007669"/>
    <property type="project" value="UniProtKB-KW"/>
</dbReference>
<accession>A0ABQ0B2D1</accession>
<dbReference type="InterPro" id="IPR032466">
    <property type="entry name" value="Metal_Hydrolase"/>
</dbReference>
<dbReference type="EMBL" id="BAABXL010000001">
    <property type="protein sequence ID" value="GAA6270433.1"/>
    <property type="molecule type" value="Genomic_DNA"/>
</dbReference>